<accession>A0A388JNJ4</accession>
<dbReference type="Pfam" id="PF03798">
    <property type="entry name" value="TRAM_LAG1_CLN8"/>
    <property type="match status" value="1"/>
</dbReference>
<evidence type="ECO:0000256" key="2">
    <source>
        <dbReference type="ARBA" id="ARBA00022692"/>
    </source>
</evidence>
<reference evidence="9 10" key="1">
    <citation type="journal article" date="2018" name="Cell">
        <title>The Chara Genome: Secondary Complexity and Implications for Plant Terrestrialization.</title>
        <authorList>
            <person name="Nishiyama T."/>
            <person name="Sakayama H."/>
            <person name="Vries J.D."/>
            <person name="Buschmann H."/>
            <person name="Saint-Marcoux D."/>
            <person name="Ullrich K.K."/>
            <person name="Haas F.B."/>
            <person name="Vanderstraeten L."/>
            <person name="Becker D."/>
            <person name="Lang D."/>
            <person name="Vosolsobe S."/>
            <person name="Rombauts S."/>
            <person name="Wilhelmsson P.K.I."/>
            <person name="Janitza P."/>
            <person name="Kern R."/>
            <person name="Heyl A."/>
            <person name="Rumpler F."/>
            <person name="Villalobos L.I.A.C."/>
            <person name="Clay J.M."/>
            <person name="Skokan R."/>
            <person name="Toyoda A."/>
            <person name="Suzuki Y."/>
            <person name="Kagoshima H."/>
            <person name="Schijlen E."/>
            <person name="Tajeshwar N."/>
            <person name="Catarino B."/>
            <person name="Hetherington A.J."/>
            <person name="Saltykova A."/>
            <person name="Bonnot C."/>
            <person name="Breuninger H."/>
            <person name="Symeonidi A."/>
            <person name="Radhakrishnan G.V."/>
            <person name="Van Nieuwerburgh F."/>
            <person name="Deforce D."/>
            <person name="Chang C."/>
            <person name="Karol K.G."/>
            <person name="Hedrich R."/>
            <person name="Ulvskov P."/>
            <person name="Glockner G."/>
            <person name="Delwiche C.F."/>
            <person name="Petrasek J."/>
            <person name="Van de Peer Y."/>
            <person name="Friml J."/>
            <person name="Beilby M."/>
            <person name="Dolan L."/>
            <person name="Kohara Y."/>
            <person name="Sugano S."/>
            <person name="Fujiyama A."/>
            <person name="Delaux P.-M."/>
            <person name="Quint M."/>
            <person name="TheiBen G."/>
            <person name="Hagemann M."/>
            <person name="Harholt J."/>
            <person name="Dunand C."/>
            <person name="Zachgo S."/>
            <person name="Langdale J."/>
            <person name="Maumus F."/>
            <person name="Straeten D.V.D."/>
            <person name="Gould S.B."/>
            <person name="Rensing S.A."/>
        </authorList>
    </citation>
    <scope>NUCLEOTIDE SEQUENCE [LARGE SCALE GENOMIC DNA]</scope>
    <source>
        <strain evidence="9 10">S276</strain>
    </source>
</reference>
<feature type="domain" description="TLC" evidence="8">
    <location>
        <begin position="55"/>
        <end position="229"/>
    </location>
</feature>
<evidence type="ECO:0000313" key="10">
    <source>
        <dbReference type="Proteomes" id="UP000265515"/>
    </source>
</evidence>
<dbReference type="AlphaFoldDB" id="A0A388JNJ4"/>
<dbReference type="SMART" id="SM00724">
    <property type="entry name" value="TLC"/>
    <property type="match status" value="1"/>
</dbReference>
<dbReference type="InterPro" id="IPR006634">
    <property type="entry name" value="TLC-dom"/>
</dbReference>
<keyword evidence="3 7" id="KW-1133">Transmembrane helix</keyword>
<keyword evidence="10" id="KW-1185">Reference proteome</keyword>
<dbReference type="EMBL" id="BFEA01000003">
    <property type="protein sequence ID" value="GBG59323.1"/>
    <property type="molecule type" value="Genomic_DNA"/>
</dbReference>
<name>A0A388JNJ4_CHABU</name>
<sequence length="263" mass="29310">MMATMALLEDTVMSQWLAGPPGPPFDRTQLLKDLGIYIAVWTGIFLLLRFVLLRARTYDFCNRAVSICHVVAAVILSMRSVEDPLDPLAKVGGPNSPKQMLALNVSLGYFIYDFFGCFFDLKIDVPNAIHHIFSILGLAFGLWRERCGTELIACLWLMELSSPCMHSRIFLKELGYKDTTLSLVNEVIFALVFTFARMVVGPVVVAATLTSNSALGVKQELQVRLQQEQALLAELERQEAAELEAATDASRSEYLLEQLTKAM</sequence>
<protein>
    <recommendedName>
        <fullName evidence="8">TLC domain-containing protein</fullName>
    </recommendedName>
</protein>
<dbReference type="InterPro" id="IPR042512">
    <property type="entry name" value="TLCD5"/>
</dbReference>
<comment type="caution">
    <text evidence="9">The sequence shown here is derived from an EMBL/GenBank/DDBJ whole genome shotgun (WGS) entry which is preliminary data.</text>
</comment>
<evidence type="ECO:0000313" key="9">
    <source>
        <dbReference type="EMBL" id="GBG59323.1"/>
    </source>
</evidence>
<dbReference type="OMA" id="TCSLIGW"/>
<dbReference type="Gramene" id="GBG59323">
    <property type="protein sequence ID" value="GBG59323"/>
    <property type="gene ID" value="CBR_g32335"/>
</dbReference>
<proteinExistence type="predicted"/>
<keyword evidence="4 5" id="KW-0472">Membrane</keyword>
<comment type="subcellular location">
    <subcellularLocation>
        <location evidence="1">Membrane</location>
        <topology evidence="1">Multi-pass membrane protein</topology>
    </subcellularLocation>
</comment>
<dbReference type="Proteomes" id="UP000265515">
    <property type="component" value="Unassembled WGS sequence"/>
</dbReference>
<feature type="transmembrane region" description="Helical" evidence="7">
    <location>
        <begin position="187"/>
        <end position="209"/>
    </location>
</feature>
<organism evidence="9 10">
    <name type="scientific">Chara braunii</name>
    <name type="common">Braun's stonewort</name>
    <dbReference type="NCBI Taxonomy" id="69332"/>
    <lineage>
        <taxon>Eukaryota</taxon>
        <taxon>Viridiplantae</taxon>
        <taxon>Streptophyta</taxon>
        <taxon>Charophyceae</taxon>
        <taxon>Charales</taxon>
        <taxon>Characeae</taxon>
        <taxon>Chara</taxon>
    </lineage>
</organism>
<evidence type="ECO:0000256" key="5">
    <source>
        <dbReference type="PROSITE-ProRule" id="PRU00205"/>
    </source>
</evidence>
<evidence type="ECO:0000256" key="4">
    <source>
        <dbReference type="ARBA" id="ARBA00023136"/>
    </source>
</evidence>
<dbReference type="PANTHER" id="PTHR31898">
    <property type="entry name" value="TRANSMEMBRANE PROTEIN 136"/>
    <property type="match status" value="1"/>
</dbReference>
<feature type="transmembrane region" description="Helical" evidence="7">
    <location>
        <begin position="34"/>
        <end position="52"/>
    </location>
</feature>
<dbReference type="OrthoDB" id="506011at2759"/>
<evidence type="ECO:0000256" key="7">
    <source>
        <dbReference type="SAM" id="Phobius"/>
    </source>
</evidence>
<dbReference type="GO" id="GO:0016020">
    <property type="term" value="C:membrane"/>
    <property type="evidence" value="ECO:0007669"/>
    <property type="project" value="UniProtKB-SubCell"/>
</dbReference>
<dbReference type="PANTHER" id="PTHR31898:SF1">
    <property type="entry name" value="TLC DOMAIN-CONTAINING PROTEIN 5"/>
    <property type="match status" value="1"/>
</dbReference>
<evidence type="ECO:0000256" key="3">
    <source>
        <dbReference type="ARBA" id="ARBA00022989"/>
    </source>
</evidence>
<evidence type="ECO:0000256" key="1">
    <source>
        <dbReference type="ARBA" id="ARBA00004141"/>
    </source>
</evidence>
<feature type="coiled-coil region" evidence="6">
    <location>
        <begin position="218"/>
        <end position="245"/>
    </location>
</feature>
<keyword evidence="2 5" id="KW-0812">Transmembrane</keyword>
<evidence type="ECO:0000256" key="6">
    <source>
        <dbReference type="SAM" id="Coils"/>
    </source>
</evidence>
<gene>
    <name evidence="9" type="ORF">CBR_g32335</name>
</gene>
<evidence type="ECO:0000259" key="8">
    <source>
        <dbReference type="PROSITE" id="PS50922"/>
    </source>
</evidence>
<keyword evidence="6" id="KW-0175">Coiled coil</keyword>
<dbReference type="PROSITE" id="PS50922">
    <property type="entry name" value="TLC"/>
    <property type="match status" value="1"/>
</dbReference>